<feature type="compositionally biased region" description="Polar residues" evidence="5">
    <location>
        <begin position="593"/>
        <end position="614"/>
    </location>
</feature>
<sequence length="662" mass="69263">MRKAAHSAADSAGLVAPRESDFEPATTHPSSDTAAPAHAAADASPTRTKPRRAKRAPVDPDAPMSQSAVLLLFIGLMMAMFMFSLNQNMLATALPTIVGELNGVDLMLWVSTAFMLASTAVMPIYGKIGDLFGRKKLFVFAIAVFMVGAVCGLVAQDMRLLILGRVLQGIGGGGLMILSQAIIASVVPARQRGKYMGIMGSVFAVSSVAGPLVGGWLTEGPGWRWAFVINFPLGLCALLAAAIFLKLPKTKYEVRPKLDIAGMVLVSAFTSALVLVSAWGGNTYEWTSPVILGLCAVVVVTAVAFVLVERVASEPIIPLWLFKDKNFVLSTSAGLMVAVAMFGVIGYMPTYLQMTHGVSASVAGFMMIPNMGFMLVSSTLVGFVVARTGRYKIYPLVGITLVGVSLVLMSLLRADTNAWVTMGFIAVLGLGIGLSQQMLVLVVQNAFPVAMVGVATASSNFFRQIGSSLGMSIVGSLFTSRLMSNLSGSLPEGAASGGASAASLTPELVKELPAPVHDAVVTSYNDALVPLYLFIVPLVAVGLVLAFFIKEVPLATKLDRGAPSRARVDEENSAEAPRTTENTAPEQKPAELTSPTGSLPSVRSTSDEAITATSAELAATGTAPLDTVVSPATEPGEKSVPRSEKKSADDRVPSAAGDPHSR</sequence>
<feature type="transmembrane region" description="Helical" evidence="6">
    <location>
        <begin position="360"/>
        <end position="386"/>
    </location>
</feature>
<evidence type="ECO:0000256" key="4">
    <source>
        <dbReference type="ARBA" id="ARBA00023136"/>
    </source>
</evidence>
<feature type="transmembrane region" description="Helical" evidence="6">
    <location>
        <begin position="531"/>
        <end position="549"/>
    </location>
</feature>
<feature type="transmembrane region" description="Helical" evidence="6">
    <location>
        <begin position="195"/>
        <end position="217"/>
    </location>
</feature>
<dbReference type="PANTHER" id="PTHR23501:SF197">
    <property type="entry name" value="COMD"/>
    <property type="match status" value="1"/>
</dbReference>
<comment type="caution">
    <text evidence="8">The sequence shown here is derived from an EMBL/GenBank/DDBJ whole genome shotgun (WGS) entry which is preliminary data.</text>
</comment>
<dbReference type="InterPro" id="IPR036259">
    <property type="entry name" value="MFS_trans_sf"/>
</dbReference>
<feature type="transmembrane region" description="Helical" evidence="6">
    <location>
        <begin position="68"/>
        <end position="86"/>
    </location>
</feature>
<feature type="transmembrane region" description="Helical" evidence="6">
    <location>
        <begin position="286"/>
        <end position="307"/>
    </location>
</feature>
<feature type="transmembrane region" description="Helical" evidence="6">
    <location>
        <begin position="137"/>
        <end position="156"/>
    </location>
</feature>
<dbReference type="PRINTS" id="PR01036">
    <property type="entry name" value="TCRTETB"/>
</dbReference>
<comment type="subcellular location">
    <subcellularLocation>
        <location evidence="1">Cell membrane</location>
        <topology evidence="1">Multi-pass membrane protein</topology>
    </subcellularLocation>
</comment>
<reference evidence="8 9" key="1">
    <citation type="journal article" date="2019" name="Int. J. Syst. Evol. Microbiol.">
        <title>The Global Catalogue of Microorganisms (GCM) 10K type strain sequencing project: providing services to taxonomists for standard genome sequencing and annotation.</title>
        <authorList>
            <consortium name="The Broad Institute Genomics Platform"/>
            <consortium name="The Broad Institute Genome Sequencing Center for Infectious Disease"/>
            <person name="Wu L."/>
            <person name="Ma J."/>
        </authorList>
    </citation>
    <scope>NUCLEOTIDE SEQUENCE [LARGE SCALE GENOMIC DNA]</scope>
    <source>
        <strain evidence="8 9">JCM 14546</strain>
    </source>
</reference>
<evidence type="ECO:0000313" key="9">
    <source>
        <dbReference type="Proteomes" id="UP001500755"/>
    </source>
</evidence>
<dbReference type="Gene3D" id="1.20.1250.20">
    <property type="entry name" value="MFS general substrate transporter like domains"/>
    <property type="match status" value="1"/>
</dbReference>
<dbReference type="Gene3D" id="1.20.1720.10">
    <property type="entry name" value="Multidrug resistance protein D"/>
    <property type="match status" value="1"/>
</dbReference>
<evidence type="ECO:0000256" key="3">
    <source>
        <dbReference type="ARBA" id="ARBA00022989"/>
    </source>
</evidence>
<feature type="transmembrane region" description="Helical" evidence="6">
    <location>
        <begin position="106"/>
        <end position="125"/>
    </location>
</feature>
<feature type="compositionally biased region" description="Basic and acidic residues" evidence="5">
    <location>
        <begin position="635"/>
        <end position="652"/>
    </location>
</feature>
<evidence type="ECO:0000256" key="2">
    <source>
        <dbReference type="ARBA" id="ARBA00022692"/>
    </source>
</evidence>
<proteinExistence type="predicted"/>
<protein>
    <submittedName>
        <fullName evidence="8">MDR family MFS transporter</fullName>
    </submittedName>
</protein>
<feature type="transmembrane region" description="Helical" evidence="6">
    <location>
        <begin position="162"/>
        <end position="183"/>
    </location>
</feature>
<dbReference type="CDD" id="cd17502">
    <property type="entry name" value="MFS_Azr1_MDR_like"/>
    <property type="match status" value="1"/>
</dbReference>
<dbReference type="Pfam" id="PF07690">
    <property type="entry name" value="MFS_1"/>
    <property type="match status" value="1"/>
</dbReference>
<feature type="region of interest" description="Disordered" evidence="5">
    <location>
        <begin position="1"/>
        <end position="62"/>
    </location>
</feature>
<evidence type="ECO:0000256" key="6">
    <source>
        <dbReference type="SAM" id="Phobius"/>
    </source>
</evidence>
<feature type="transmembrane region" description="Helical" evidence="6">
    <location>
        <begin position="260"/>
        <end position="280"/>
    </location>
</feature>
<evidence type="ECO:0000313" key="8">
    <source>
        <dbReference type="EMBL" id="GAA2006142.1"/>
    </source>
</evidence>
<dbReference type="PANTHER" id="PTHR23501">
    <property type="entry name" value="MAJOR FACILITATOR SUPERFAMILY"/>
    <property type="match status" value="1"/>
</dbReference>
<gene>
    <name evidence="8" type="ORF">GCM10009755_15170</name>
</gene>
<dbReference type="PROSITE" id="PS50850">
    <property type="entry name" value="MFS"/>
    <property type="match status" value="1"/>
</dbReference>
<feature type="transmembrane region" description="Helical" evidence="6">
    <location>
        <begin position="393"/>
        <end position="412"/>
    </location>
</feature>
<feature type="region of interest" description="Disordered" evidence="5">
    <location>
        <begin position="560"/>
        <end position="662"/>
    </location>
</feature>
<evidence type="ECO:0000259" key="7">
    <source>
        <dbReference type="PROSITE" id="PS50850"/>
    </source>
</evidence>
<feature type="compositionally biased region" description="Basic and acidic residues" evidence="5">
    <location>
        <begin position="560"/>
        <end position="570"/>
    </location>
</feature>
<dbReference type="SUPFAM" id="SSF103473">
    <property type="entry name" value="MFS general substrate transporter"/>
    <property type="match status" value="1"/>
</dbReference>
<keyword evidence="4 6" id="KW-0472">Membrane</keyword>
<name>A0ABN2TDS8_9MICO</name>
<dbReference type="EMBL" id="BAAANO010000013">
    <property type="protein sequence ID" value="GAA2006142.1"/>
    <property type="molecule type" value="Genomic_DNA"/>
</dbReference>
<feature type="transmembrane region" description="Helical" evidence="6">
    <location>
        <begin position="327"/>
        <end position="348"/>
    </location>
</feature>
<keyword evidence="9" id="KW-1185">Reference proteome</keyword>
<feature type="domain" description="Major facilitator superfamily (MFS) profile" evidence="7">
    <location>
        <begin position="72"/>
        <end position="554"/>
    </location>
</feature>
<keyword evidence="3 6" id="KW-1133">Transmembrane helix</keyword>
<dbReference type="Proteomes" id="UP001500755">
    <property type="component" value="Unassembled WGS sequence"/>
</dbReference>
<organism evidence="8 9">
    <name type="scientific">Brevibacterium samyangense</name>
    <dbReference type="NCBI Taxonomy" id="366888"/>
    <lineage>
        <taxon>Bacteria</taxon>
        <taxon>Bacillati</taxon>
        <taxon>Actinomycetota</taxon>
        <taxon>Actinomycetes</taxon>
        <taxon>Micrococcales</taxon>
        <taxon>Brevibacteriaceae</taxon>
        <taxon>Brevibacterium</taxon>
    </lineage>
</organism>
<accession>A0ABN2TDS8</accession>
<feature type="transmembrane region" description="Helical" evidence="6">
    <location>
        <begin position="418"/>
        <end position="443"/>
    </location>
</feature>
<evidence type="ECO:0000256" key="5">
    <source>
        <dbReference type="SAM" id="MobiDB-lite"/>
    </source>
</evidence>
<dbReference type="InterPro" id="IPR011701">
    <property type="entry name" value="MFS"/>
</dbReference>
<feature type="transmembrane region" description="Helical" evidence="6">
    <location>
        <begin position="223"/>
        <end position="248"/>
    </location>
</feature>
<evidence type="ECO:0000256" key="1">
    <source>
        <dbReference type="ARBA" id="ARBA00004651"/>
    </source>
</evidence>
<dbReference type="InterPro" id="IPR020846">
    <property type="entry name" value="MFS_dom"/>
</dbReference>
<keyword evidence="2 6" id="KW-0812">Transmembrane</keyword>
<feature type="compositionally biased region" description="Low complexity" evidence="5">
    <location>
        <begin position="28"/>
        <end position="46"/>
    </location>
</feature>